<dbReference type="Proteomes" id="UP000318704">
    <property type="component" value="Chromosome"/>
</dbReference>
<feature type="transmembrane region" description="Helical" evidence="7">
    <location>
        <begin position="220"/>
        <end position="237"/>
    </location>
</feature>
<feature type="transmembrane region" description="Helical" evidence="7">
    <location>
        <begin position="105"/>
        <end position="128"/>
    </location>
</feature>
<evidence type="ECO:0000256" key="7">
    <source>
        <dbReference type="SAM" id="Phobius"/>
    </source>
</evidence>
<evidence type="ECO:0000256" key="5">
    <source>
        <dbReference type="ARBA" id="ARBA00022989"/>
    </source>
</evidence>
<sequence length="489" mass="53541">MPENAPTPDPKQVDIVAPTPRRSTWSEMKTSEDWWAIWIGGLLLLICFLAFYLNLPNNFSEQLAEAKTAGEKPSVHSPLKPWLAKPGSWTQNPISSIFPPEKKNLLIPLCAVFFISLCAFSLGIKAMGHSVTKFAVGFIGVFLLATLAYVLTGQVVAKRYNLEYALWALMIGLVISNTIGTPEWMKPALKTEFYIKTGLVIMGASVLFSRLLILGLPGICIAWIVTPIVLISTYAFGQKILKLESKSLNMVISADMSVCGVSAAIATAASCKAKKEELSFAIGLSLSFTVIMMIVMPALIKVLGIGPILGGAWMGGTIDSTGAVAASGAILGEQAEQVAITIKMIQNILIGVTAFGVAVYWVTRVEGKESQIKPDAWEIWYRFPKFVLGFVLASSVFSLMYVYMQGGDIIVPTMVKESSKVFRGWFFCLAFISIGLETNFRELTKFLKGGKPLILYVCGQSLNLILTLLMAWLMFSVFYKDAINELFNK</sequence>
<protein>
    <recommendedName>
        <fullName evidence="10">Sulfate exporter family transporter</fullName>
    </recommendedName>
</protein>
<keyword evidence="6 7" id="KW-0472">Membrane</keyword>
<reference evidence="8 9" key="1">
    <citation type="submission" date="2019-03" db="EMBL/GenBank/DDBJ databases">
        <title>Deep-cultivation of Planctomycetes and their phenomic and genomic characterization uncovers novel biology.</title>
        <authorList>
            <person name="Wiegand S."/>
            <person name="Jogler M."/>
            <person name="Boedeker C."/>
            <person name="Pinto D."/>
            <person name="Vollmers J."/>
            <person name="Rivas-Marin E."/>
            <person name="Kohn T."/>
            <person name="Peeters S.H."/>
            <person name="Heuer A."/>
            <person name="Rast P."/>
            <person name="Oberbeckmann S."/>
            <person name="Bunk B."/>
            <person name="Jeske O."/>
            <person name="Meyerdierks A."/>
            <person name="Storesund J.E."/>
            <person name="Kallscheuer N."/>
            <person name="Luecker S."/>
            <person name="Lage O.M."/>
            <person name="Pohl T."/>
            <person name="Merkel B.J."/>
            <person name="Hornburger P."/>
            <person name="Mueller R.-W."/>
            <person name="Bruemmer F."/>
            <person name="Labrenz M."/>
            <person name="Spormann A.M."/>
            <person name="Op den Camp H."/>
            <person name="Overmann J."/>
            <person name="Amann R."/>
            <person name="Jetten M.S.M."/>
            <person name="Mascher T."/>
            <person name="Medema M.H."/>
            <person name="Devos D.P."/>
            <person name="Kaster A.-K."/>
            <person name="Ovreas L."/>
            <person name="Rohde M."/>
            <person name="Galperin M.Y."/>
            <person name="Jogler C."/>
        </authorList>
    </citation>
    <scope>NUCLEOTIDE SEQUENCE [LARGE SCALE GENOMIC DNA]</scope>
    <source>
        <strain evidence="8 9">V144</strain>
    </source>
</reference>
<evidence type="ECO:0000256" key="2">
    <source>
        <dbReference type="ARBA" id="ARBA00007977"/>
    </source>
</evidence>
<evidence type="ECO:0000313" key="8">
    <source>
        <dbReference type="EMBL" id="QDT96235.1"/>
    </source>
</evidence>
<feature type="transmembrane region" description="Helical" evidence="7">
    <location>
        <begin position="344"/>
        <end position="363"/>
    </location>
</feature>
<feature type="transmembrane region" description="Helical" evidence="7">
    <location>
        <begin position="453"/>
        <end position="479"/>
    </location>
</feature>
<dbReference type="AlphaFoldDB" id="A0A517VTA0"/>
<feature type="transmembrane region" description="Helical" evidence="7">
    <location>
        <begin position="134"/>
        <end position="152"/>
    </location>
</feature>
<name>A0A517VTA0_9PLAN</name>
<comment type="similarity">
    <text evidence="2">Belongs to the UPF0324 family.</text>
</comment>
<keyword evidence="4 7" id="KW-0812">Transmembrane</keyword>
<dbReference type="KEGG" id="gaw:V144x_16880"/>
<feature type="transmembrane region" description="Helical" evidence="7">
    <location>
        <begin position="383"/>
        <end position="403"/>
    </location>
</feature>
<evidence type="ECO:0000313" key="9">
    <source>
        <dbReference type="Proteomes" id="UP000318704"/>
    </source>
</evidence>
<evidence type="ECO:0000256" key="1">
    <source>
        <dbReference type="ARBA" id="ARBA00004651"/>
    </source>
</evidence>
<evidence type="ECO:0008006" key="10">
    <source>
        <dbReference type="Google" id="ProtNLM"/>
    </source>
</evidence>
<accession>A0A517VTA0</accession>
<evidence type="ECO:0000256" key="6">
    <source>
        <dbReference type="ARBA" id="ARBA00023136"/>
    </source>
</evidence>
<comment type="subcellular location">
    <subcellularLocation>
        <location evidence="1">Cell membrane</location>
        <topology evidence="1">Multi-pass membrane protein</topology>
    </subcellularLocation>
</comment>
<feature type="transmembrane region" description="Helical" evidence="7">
    <location>
        <begin position="424"/>
        <end position="441"/>
    </location>
</feature>
<gene>
    <name evidence="8" type="ORF">V144x_16880</name>
</gene>
<dbReference type="InterPro" id="IPR018383">
    <property type="entry name" value="UPF0324_pro"/>
</dbReference>
<dbReference type="GO" id="GO:0005886">
    <property type="term" value="C:plasma membrane"/>
    <property type="evidence" value="ECO:0007669"/>
    <property type="project" value="UniProtKB-SubCell"/>
</dbReference>
<evidence type="ECO:0000256" key="4">
    <source>
        <dbReference type="ARBA" id="ARBA00022692"/>
    </source>
</evidence>
<keyword evidence="5 7" id="KW-1133">Transmembrane helix</keyword>
<dbReference type="PANTHER" id="PTHR30106">
    <property type="entry name" value="INNER MEMBRANE PROTEIN YEIH-RELATED"/>
    <property type="match status" value="1"/>
</dbReference>
<keyword evidence="3" id="KW-1003">Cell membrane</keyword>
<evidence type="ECO:0000256" key="3">
    <source>
        <dbReference type="ARBA" id="ARBA00022475"/>
    </source>
</evidence>
<dbReference type="Pfam" id="PF03601">
    <property type="entry name" value="Cons_hypoth698"/>
    <property type="match status" value="1"/>
</dbReference>
<feature type="transmembrane region" description="Helical" evidence="7">
    <location>
        <begin position="312"/>
        <end position="332"/>
    </location>
</feature>
<proteinExistence type="inferred from homology"/>
<dbReference type="EMBL" id="CP037920">
    <property type="protein sequence ID" value="QDT96235.1"/>
    <property type="molecule type" value="Genomic_DNA"/>
</dbReference>
<feature type="transmembrane region" description="Helical" evidence="7">
    <location>
        <begin position="278"/>
        <end position="300"/>
    </location>
</feature>
<dbReference type="RefSeq" id="WP_144984007.1">
    <property type="nucleotide sequence ID" value="NZ_CP037920.1"/>
</dbReference>
<dbReference type="PANTHER" id="PTHR30106:SF1">
    <property type="entry name" value="UPF0324 MEMBRANE PROTEIN FN0533"/>
    <property type="match status" value="1"/>
</dbReference>
<feature type="transmembrane region" description="Helical" evidence="7">
    <location>
        <begin position="35"/>
        <end position="55"/>
    </location>
</feature>
<feature type="transmembrane region" description="Helical" evidence="7">
    <location>
        <begin position="164"/>
        <end position="181"/>
    </location>
</feature>
<organism evidence="8 9">
    <name type="scientific">Gimesia aquarii</name>
    <dbReference type="NCBI Taxonomy" id="2527964"/>
    <lineage>
        <taxon>Bacteria</taxon>
        <taxon>Pseudomonadati</taxon>
        <taxon>Planctomycetota</taxon>
        <taxon>Planctomycetia</taxon>
        <taxon>Planctomycetales</taxon>
        <taxon>Planctomycetaceae</taxon>
        <taxon>Gimesia</taxon>
    </lineage>
</organism>